<evidence type="ECO:0000313" key="2">
    <source>
        <dbReference type="Proteomes" id="UP000585474"/>
    </source>
</evidence>
<name>A0A7J0H181_9ERIC</name>
<evidence type="ECO:0000313" key="1">
    <source>
        <dbReference type="EMBL" id="GFZ16802.1"/>
    </source>
</evidence>
<protein>
    <submittedName>
        <fullName evidence="1">Uncharacterized protein</fullName>
    </submittedName>
</protein>
<dbReference type="Proteomes" id="UP000585474">
    <property type="component" value="Unassembled WGS sequence"/>
</dbReference>
<reference evidence="1 2" key="1">
    <citation type="submission" date="2019-07" db="EMBL/GenBank/DDBJ databases">
        <title>De Novo Assembly of kiwifruit Actinidia rufa.</title>
        <authorList>
            <person name="Sugita-Konishi S."/>
            <person name="Sato K."/>
            <person name="Mori E."/>
            <person name="Abe Y."/>
            <person name="Kisaki G."/>
            <person name="Hamano K."/>
            <person name="Suezawa K."/>
            <person name="Otani M."/>
            <person name="Fukuda T."/>
            <person name="Manabe T."/>
            <person name="Gomi K."/>
            <person name="Tabuchi M."/>
            <person name="Akimitsu K."/>
            <person name="Kataoka I."/>
        </authorList>
    </citation>
    <scope>NUCLEOTIDE SEQUENCE [LARGE SCALE GENOMIC DNA]</scope>
    <source>
        <strain evidence="2">cv. Fuchu</strain>
    </source>
</reference>
<dbReference type="OrthoDB" id="1746852at2759"/>
<dbReference type="PANTHER" id="PTHR33240:SF15">
    <property type="entry name" value="GAG-PRO-LIKE PROTEIN"/>
    <property type="match status" value="1"/>
</dbReference>
<sequence>MNPSEKFTLPRFTLYDGKSDPRSHVSHVRQMMAFWNHMDALMCRRRKVSLLTLRKGKNELIRNDSKCYWETYNEIEECSEELVVSSYKLRLTPREILWENLTLDPLVDLWDLMSWVEMFVRLEDNVKQEERVTGTTARNEGPFKKRKESPIEYKSWVRQGVNVVFKEPIYKLLARIKDNPYFRKPEPTRDGLLKEFVDDSMPNPRFYRDEDELDKAMEEDKNLLLGIIHMIKGPKHLDLENRIQEEIRMIRQMHKVLSVQLLAKKPRQPESITFTKADLKKVQHPHSDHLVIQLRVNNYNIKRILMDIGSSIEVMYYDLFKYLKFLESTLKPSRAPLVSFNAQSHWPLGTVTLKVRAGSQELMTELVIVDIPSPYNVAVKQYYLTTVSTKPAMKEVQLIEEEMEVLEDIWRDLEAKVVEDLICYELDEPSSDSFFLTGANLEERERTELI</sequence>
<accession>A0A7J0H181</accession>
<organism evidence="1 2">
    <name type="scientific">Actinidia rufa</name>
    <dbReference type="NCBI Taxonomy" id="165716"/>
    <lineage>
        <taxon>Eukaryota</taxon>
        <taxon>Viridiplantae</taxon>
        <taxon>Streptophyta</taxon>
        <taxon>Embryophyta</taxon>
        <taxon>Tracheophyta</taxon>
        <taxon>Spermatophyta</taxon>
        <taxon>Magnoliopsida</taxon>
        <taxon>eudicotyledons</taxon>
        <taxon>Gunneridae</taxon>
        <taxon>Pentapetalae</taxon>
        <taxon>asterids</taxon>
        <taxon>Ericales</taxon>
        <taxon>Actinidiaceae</taxon>
        <taxon>Actinidia</taxon>
    </lineage>
</organism>
<keyword evidence="2" id="KW-1185">Reference proteome</keyword>
<dbReference type="AlphaFoldDB" id="A0A7J0H181"/>
<gene>
    <name evidence="1" type="ORF">Acr_26g0000720</name>
</gene>
<comment type="caution">
    <text evidence="1">The sequence shown here is derived from an EMBL/GenBank/DDBJ whole genome shotgun (WGS) entry which is preliminary data.</text>
</comment>
<dbReference type="EMBL" id="BJWL01000026">
    <property type="protein sequence ID" value="GFZ16802.1"/>
    <property type="molecule type" value="Genomic_DNA"/>
</dbReference>
<proteinExistence type="predicted"/>
<dbReference type="PANTHER" id="PTHR33240">
    <property type="entry name" value="OS08G0508500 PROTEIN"/>
    <property type="match status" value="1"/>
</dbReference>